<feature type="domain" description="AB hydrolase-1" evidence="1">
    <location>
        <begin position="37"/>
        <end position="285"/>
    </location>
</feature>
<dbReference type="SUPFAM" id="SSF53474">
    <property type="entry name" value="alpha/beta-Hydrolases"/>
    <property type="match status" value="1"/>
</dbReference>
<evidence type="ECO:0000313" key="3">
    <source>
        <dbReference type="Proteomes" id="UP000628710"/>
    </source>
</evidence>
<gene>
    <name evidence="2" type="ORF">I8J31_17945</name>
</gene>
<name>A0A934JRW2_9GAMM</name>
<dbReference type="GO" id="GO:0016787">
    <property type="term" value="F:hydrolase activity"/>
    <property type="evidence" value="ECO:0007669"/>
    <property type="project" value="UniProtKB-KW"/>
</dbReference>
<dbReference type="GO" id="GO:0016020">
    <property type="term" value="C:membrane"/>
    <property type="evidence" value="ECO:0007669"/>
    <property type="project" value="TreeGrafter"/>
</dbReference>
<dbReference type="PANTHER" id="PTHR43798">
    <property type="entry name" value="MONOACYLGLYCEROL LIPASE"/>
    <property type="match status" value="1"/>
</dbReference>
<accession>A0A934JRW2</accession>
<dbReference type="EMBL" id="JAEMNX010000026">
    <property type="protein sequence ID" value="MBJ7539563.1"/>
    <property type="molecule type" value="Genomic_DNA"/>
</dbReference>
<keyword evidence="3" id="KW-1185">Reference proteome</keyword>
<organism evidence="2 3">
    <name type="scientific">Marinomonas transparens</name>
    <dbReference type="NCBI Taxonomy" id="2795388"/>
    <lineage>
        <taxon>Bacteria</taxon>
        <taxon>Pseudomonadati</taxon>
        <taxon>Pseudomonadota</taxon>
        <taxon>Gammaproteobacteria</taxon>
        <taxon>Oceanospirillales</taxon>
        <taxon>Oceanospirillaceae</taxon>
        <taxon>Marinomonas</taxon>
    </lineage>
</organism>
<sequence>MNREKGLALEPWKHEFGEGYIQGYRSQIDENKPTLHFLHGNGFAVQTYRRFLLKLDGYNLLMQDAAGHGMSPSGKQFVGWNGTEKRFSNSLKSQKERLKSSELIGIGHSFGGVMTTLMSERDPKLFSRLVLLDPALFPPRLLWMMHAAKLLGVAYHTPLAKQALRRRTQWDSFAQVKNNFYERGTFKGWEEACLDDYITYATKQDSKGHYQLGCPAWMEAAIFASAPKGVWRAIRRISVPTFIIQGKDTYKHFKEAYQLAAHLNPNIRVVEAEGGHCFMLQDTEKAARLVLDVLDESKG</sequence>
<keyword evidence="2" id="KW-0378">Hydrolase</keyword>
<comment type="caution">
    <text evidence="2">The sequence shown here is derived from an EMBL/GenBank/DDBJ whole genome shotgun (WGS) entry which is preliminary data.</text>
</comment>
<dbReference type="RefSeq" id="WP_199469957.1">
    <property type="nucleotide sequence ID" value="NZ_JAEMNX010000026.1"/>
</dbReference>
<reference evidence="2" key="1">
    <citation type="submission" date="2020-12" db="EMBL/GenBank/DDBJ databases">
        <title>Marinomonas arctica sp. nov., a psychrotolerant bacterium isolated from the Arctic.</title>
        <authorList>
            <person name="Zhang Y."/>
        </authorList>
    </citation>
    <scope>NUCLEOTIDE SEQUENCE</scope>
    <source>
        <strain evidence="2">C1424</strain>
    </source>
</reference>
<dbReference type="InterPro" id="IPR000073">
    <property type="entry name" value="AB_hydrolase_1"/>
</dbReference>
<dbReference type="AlphaFoldDB" id="A0A934JRW2"/>
<dbReference type="Proteomes" id="UP000628710">
    <property type="component" value="Unassembled WGS sequence"/>
</dbReference>
<dbReference type="PANTHER" id="PTHR43798:SF33">
    <property type="entry name" value="HYDROLASE, PUTATIVE (AFU_ORTHOLOGUE AFUA_2G14860)-RELATED"/>
    <property type="match status" value="1"/>
</dbReference>
<evidence type="ECO:0000259" key="1">
    <source>
        <dbReference type="Pfam" id="PF12697"/>
    </source>
</evidence>
<dbReference type="Pfam" id="PF12697">
    <property type="entry name" value="Abhydrolase_6"/>
    <property type="match status" value="1"/>
</dbReference>
<proteinExistence type="predicted"/>
<protein>
    <submittedName>
        <fullName evidence="2">Alpha/beta hydrolase</fullName>
    </submittedName>
</protein>
<dbReference type="Gene3D" id="3.40.50.1820">
    <property type="entry name" value="alpha/beta hydrolase"/>
    <property type="match status" value="1"/>
</dbReference>
<dbReference type="InterPro" id="IPR029058">
    <property type="entry name" value="AB_hydrolase_fold"/>
</dbReference>
<dbReference type="InterPro" id="IPR050266">
    <property type="entry name" value="AB_hydrolase_sf"/>
</dbReference>
<evidence type="ECO:0000313" key="2">
    <source>
        <dbReference type="EMBL" id="MBJ7539563.1"/>
    </source>
</evidence>